<organism evidence="2 3">
    <name type="scientific">Rheinheimera tilapiae</name>
    <dbReference type="NCBI Taxonomy" id="875043"/>
    <lineage>
        <taxon>Bacteria</taxon>
        <taxon>Pseudomonadati</taxon>
        <taxon>Pseudomonadota</taxon>
        <taxon>Gammaproteobacteria</taxon>
        <taxon>Chromatiales</taxon>
        <taxon>Chromatiaceae</taxon>
        <taxon>Rheinheimera</taxon>
    </lineage>
</organism>
<gene>
    <name evidence="2" type="ORF">ACFFJP_18680</name>
</gene>
<dbReference type="InterPro" id="IPR004360">
    <property type="entry name" value="Glyas_Fos-R_dOase_dom"/>
</dbReference>
<keyword evidence="3" id="KW-1185">Reference proteome</keyword>
<name>A0ABV6BHL0_9GAMM</name>
<dbReference type="PROSITE" id="PS51819">
    <property type="entry name" value="VOC"/>
    <property type="match status" value="1"/>
</dbReference>
<accession>A0ABV6BHL0</accession>
<comment type="caution">
    <text evidence="2">The sequence shown here is derived from an EMBL/GenBank/DDBJ whole genome shotgun (WGS) entry which is preliminary data.</text>
</comment>
<sequence length="130" mass="14712">MQQQLALVSLLVRDYDEAIEFYCQKLGFRLVENTPQGQKRWVVVAPQGDSGSALLLARASDTAQQALIGRQGAGRVWLFLQTDDFTRDYQRMLAAGVVFNEQPRVEPYGTVVVFADLYGNLWDLIERKNS</sequence>
<dbReference type="PANTHER" id="PTHR36437">
    <property type="entry name" value="GLYOXALASE/BLEOMYCIN RESISTANCE PROTEIN/DIOXYGENASE"/>
    <property type="match status" value="1"/>
</dbReference>
<dbReference type="SUPFAM" id="SSF54593">
    <property type="entry name" value="Glyoxalase/Bleomycin resistance protein/Dihydroxybiphenyl dioxygenase"/>
    <property type="match status" value="1"/>
</dbReference>
<evidence type="ECO:0000259" key="1">
    <source>
        <dbReference type="PROSITE" id="PS51819"/>
    </source>
</evidence>
<dbReference type="Pfam" id="PF00903">
    <property type="entry name" value="Glyoxalase"/>
    <property type="match status" value="1"/>
</dbReference>
<dbReference type="InterPro" id="IPR029068">
    <property type="entry name" value="Glyas_Bleomycin-R_OHBP_Dase"/>
</dbReference>
<dbReference type="Proteomes" id="UP001589813">
    <property type="component" value="Unassembled WGS sequence"/>
</dbReference>
<dbReference type="PANTHER" id="PTHR36437:SF2">
    <property type="entry name" value="GLYOXALASE_BLEOMYCIN RESISTANCE PROTEIN_DIOXYGENASE"/>
    <property type="match status" value="1"/>
</dbReference>
<reference evidence="2 3" key="1">
    <citation type="submission" date="2024-09" db="EMBL/GenBank/DDBJ databases">
        <authorList>
            <person name="Sun Q."/>
            <person name="Mori K."/>
        </authorList>
    </citation>
    <scope>NUCLEOTIDE SEQUENCE [LARGE SCALE GENOMIC DNA]</scope>
    <source>
        <strain evidence="2 3">KCTC 23315</strain>
    </source>
</reference>
<dbReference type="CDD" id="cd07263">
    <property type="entry name" value="VOC_like"/>
    <property type="match status" value="1"/>
</dbReference>
<evidence type="ECO:0000313" key="2">
    <source>
        <dbReference type="EMBL" id="MFC0050329.1"/>
    </source>
</evidence>
<feature type="domain" description="VOC" evidence="1">
    <location>
        <begin position="4"/>
        <end position="127"/>
    </location>
</feature>
<proteinExistence type="predicted"/>
<protein>
    <submittedName>
        <fullName evidence="2">VOC family protein</fullName>
    </submittedName>
</protein>
<evidence type="ECO:0000313" key="3">
    <source>
        <dbReference type="Proteomes" id="UP001589813"/>
    </source>
</evidence>
<dbReference type="RefSeq" id="WP_377247906.1">
    <property type="nucleotide sequence ID" value="NZ_JBHLXP010000005.1"/>
</dbReference>
<dbReference type="EMBL" id="JBHLXP010000005">
    <property type="protein sequence ID" value="MFC0050329.1"/>
    <property type="molecule type" value="Genomic_DNA"/>
</dbReference>
<dbReference type="Gene3D" id="3.10.180.10">
    <property type="entry name" value="2,3-Dihydroxybiphenyl 1,2-Dioxygenase, domain 1"/>
    <property type="match status" value="1"/>
</dbReference>
<dbReference type="InterPro" id="IPR037523">
    <property type="entry name" value="VOC_core"/>
</dbReference>